<dbReference type="SUPFAM" id="SSF141000">
    <property type="entry name" value="Glu-tRNAGln amidotransferase C subunit"/>
    <property type="match status" value="1"/>
</dbReference>
<reference evidence="1" key="1">
    <citation type="submission" date="2018-05" db="EMBL/GenBank/DDBJ databases">
        <authorList>
            <person name="Lanie J.A."/>
            <person name="Ng W.-L."/>
            <person name="Kazmierczak K.M."/>
            <person name="Andrzejewski T.M."/>
            <person name="Davidsen T.M."/>
            <person name="Wayne K.J."/>
            <person name="Tettelin H."/>
            <person name="Glass J.I."/>
            <person name="Rusch D."/>
            <person name="Podicherti R."/>
            <person name="Tsui H.-C.T."/>
            <person name="Winkler M.E."/>
        </authorList>
    </citation>
    <scope>NUCLEOTIDE SEQUENCE</scope>
</reference>
<evidence type="ECO:0000313" key="1">
    <source>
        <dbReference type="EMBL" id="SVD08214.1"/>
    </source>
</evidence>
<dbReference type="GO" id="GO:0070681">
    <property type="term" value="P:glutaminyl-tRNAGln biosynthesis via transamidation"/>
    <property type="evidence" value="ECO:0007669"/>
    <property type="project" value="TreeGrafter"/>
</dbReference>
<gene>
    <name evidence="1" type="ORF">METZ01_LOCUS361068</name>
</gene>
<dbReference type="InterPro" id="IPR036113">
    <property type="entry name" value="Asp/Glu-ADT_sf_sub_c"/>
</dbReference>
<sequence>MSVDKATVANIAHLARIGVDDAELEPLAADLSSILQWIDQLNEVDTDNVPPMAAVHDDVLRWRADVVNDGNKQDDIVTNAPDDENGFFAVPKVIE</sequence>
<dbReference type="GO" id="GO:0006450">
    <property type="term" value="P:regulation of translational fidelity"/>
    <property type="evidence" value="ECO:0007669"/>
    <property type="project" value="InterPro"/>
</dbReference>
<dbReference type="NCBIfam" id="TIGR00135">
    <property type="entry name" value="gatC"/>
    <property type="match status" value="1"/>
</dbReference>
<dbReference type="HAMAP" id="MF_00122">
    <property type="entry name" value="GatC"/>
    <property type="match status" value="1"/>
</dbReference>
<protein>
    <recommendedName>
        <fullName evidence="2">Aspartyl/glutamyl-tRNA(Asn/Gln) amidotransferase subunit C</fullName>
    </recommendedName>
</protein>
<organism evidence="1">
    <name type="scientific">marine metagenome</name>
    <dbReference type="NCBI Taxonomy" id="408172"/>
    <lineage>
        <taxon>unclassified sequences</taxon>
        <taxon>metagenomes</taxon>
        <taxon>ecological metagenomes</taxon>
    </lineage>
</organism>
<dbReference type="PANTHER" id="PTHR15004">
    <property type="entry name" value="GLUTAMYL-TRNA(GLN) AMIDOTRANSFERASE SUBUNIT C, MITOCHONDRIAL"/>
    <property type="match status" value="1"/>
</dbReference>
<evidence type="ECO:0008006" key="2">
    <source>
        <dbReference type="Google" id="ProtNLM"/>
    </source>
</evidence>
<dbReference type="AlphaFoldDB" id="A0A382SE86"/>
<dbReference type="Pfam" id="PF02686">
    <property type="entry name" value="GatC"/>
    <property type="match status" value="1"/>
</dbReference>
<proteinExistence type="inferred from homology"/>
<accession>A0A382SE86</accession>
<dbReference type="EMBL" id="UINC01128454">
    <property type="protein sequence ID" value="SVD08214.1"/>
    <property type="molecule type" value="Genomic_DNA"/>
</dbReference>
<dbReference type="InterPro" id="IPR003837">
    <property type="entry name" value="GatC"/>
</dbReference>
<dbReference type="Gene3D" id="1.10.20.60">
    <property type="entry name" value="Glu-tRNAGln amidotransferase C subunit, N-terminal domain"/>
    <property type="match status" value="1"/>
</dbReference>
<dbReference type="PANTHER" id="PTHR15004:SF0">
    <property type="entry name" value="GLUTAMYL-TRNA(GLN) AMIDOTRANSFERASE SUBUNIT C, MITOCHONDRIAL"/>
    <property type="match status" value="1"/>
</dbReference>
<name>A0A382SE86_9ZZZZ</name>